<dbReference type="KEGG" id="hdt:HYPDE_34738"/>
<dbReference type="OrthoDB" id="8378722at2"/>
<accession>N0B527</accession>
<protein>
    <submittedName>
        <fullName evidence="1">Uncharacterized protein</fullName>
    </submittedName>
</protein>
<name>N0B527_9HYPH</name>
<evidence type="ECO:0000313" key="2">
    <source>
        <dbReference type="Proteomes" id="UP000005952"/>
    </source>
</evidence>
<dbReference type="EMBL" id="CP005587">
    <property type="protein sequence ID" value="AGK58619.1"/>
    <property type="molecule type" value="Genomic_DNA"/>
</dbReference>
<reference evidence="1 2" key="1">
    <citation type="journal article" date="2013" name="Genome Announc.">
        <title>Genome sequences for three denitrifying bacterial strains isolated from a uranium- and nitrate-contaminated subsurface environment.</title>
        <authorList>
            <person name="Venkatramanan R."/>
            <person name="Prakash O."/>
            <person name="Woyke T."/>
            <person name="Chain P."/>
            <person name="Goodwin L.A."/>
            <person name="Watson D."/>
            <person name="Brooks S."/>
            <person name="Kostka J.E."/>
            <person name="Green S.J."/>
        </authorList>
    </citation>
    <scope>NUCLEOTIDE SEQUENCE [LARGE SCALE GENOMIC DNA]</scope>
    <source>
        <strain evidence="1 2">1NES1</strain>
    </source>
</reference>
<keyword evidence="2" id="KW-1185">Reference proteome</keyword>
<organism evidence="1 2">
    <name type="scientific">Hyphomicrobium denitrificans 1NES1</name>
    <dbReference type="NCBI Taxonomy" id="670307"/>
    <lineage>
        <taxon>Bacteria</taxon>
        <taxon>Pseudomonadati</taxon>
        <taxon>Pseudomonadota</taxon>
        <taxon>Alphaproteobacteria</taxon>
        <taxon>Hyphomicrobiales</taxon>
        <taxon>Hyphomicrobiaceae</taxon>
        <taxon>Hyphomicrobium</taxon>
    </lineage>
</organism>
<dbReference type="Proteomes" id="UP000005952">
    <property type="component" value="Chromosome"/>
</dbReference>
<dbReference type="RefSeq" id="WP_015598642.1">
    <property type="nucleotide sequence ID" value="NC_021172.1"/>
</dbReference>
<proteinExistence type="predicted"/>
<dbReference type="AlphaFoldDB" id="N0B527"/>
<dbReference type="eggNOG" id="ENOG5033CBD">
    <property type="taxonomic scope" value="Bacteria"/>
</dbReference>
<dbReference type="HOGENOM" id="CLU_165561_0_0_5"/>
<evidence type="ECO:0000313" key="1">
    <source>
        <dbReference type="EMBL" id="AGK58619.1"/>
    </source>
</evidence>
<gene>
    <name evidence="1" type="ORF">HYPDE_34738</name>
</gene>
<dbReference type="STRING" id="670307.HYPDE_34738"/>
<sequence length="99" mass="10857">MNERTTRKSVTFLHPFSLAAIDEILEPGTYIVETFEEVIEGLSFVAYRRVSTTIVTAAEGYGPGARQVITIDPNDLEAAQEHDAQIELSTGPLAHLVAR</sequence>